<dbReference type="EMBL" id="JAPDOD010000002">
    <property type="protein sequence ID" value="MDA0159502.1"/>
    <property type="molecule type" value="Genomic_DNA"/>
</dbReference>
<feature type="transmembrane region" description="Helical" evidence="1">
    <location>
        <begin position="93"/>
        <end position="112"/>
    </location>
</feature>
<keyword evidence="1" id="KW-0812">Transmembrane</keyword>
<feature type="transmembrane region" description="Helical" evidence="1">
    <location>
        <begin position="186"/>
        <end position="206"/>
    </location>
</feature>
<dbReference type="RefSeq" id="WP_270038234.1">
    <property type="nucleotide sequence ID" value="NZ_JAPDOD010000002.1"/>
</dbReference>
<evidence type="ECO:0000313" key="3">
    <source>
        <dbReference type="Proteomes" id="UP001149140"/>
    </source>
</evidence>
<dbReference type="AlphaFoldDB" id="A0A9X3MPL1"/>
<organism evidence="2 3">
    <name type="scientific">Solirubrobacter ginsenosidimutans</name>
    <dbReference type="NCBI Taxonomy" id="490573"/>
    <lineage>
        <taxon>Bacteria</taxon>
        <taxon>Bacillati</taxon>
        <taxon>Actinomycetota</taxon>
        <taxon>Thermoleophilia</taxon>
        <taxon>Solirubrobacterales</taxon>
        <taxon>Solirubrobacteraceae</taxon>
        <taxon>Solirubrobacter</taxon>
    </lineage>
</organism>
<protein>
    <submittedName>
        <fullName evidence="2">Zf-HC2 domain-containing protein</fullName>
    </submittedName>
</protein>
<comment type="caution">
    <text evidence="2">The sequence shown here is derived from an EMBL/GenBank/DDBJ whole genome shotgun (WGS) entry which is preliminary data.</text>
</comment>
<reference evidence="2" key="1">
    <citation type="submission" date="2022-10" db="EMBL/GenBank/DDBJ databases">
        <title>The WGS of Solirubrobacter ginsenosidimutans DSM 21036.</title>
        <authorList>
            <person name="Jiang Z."/>
        </authorList>
    </citation>
    <scope>NUCLEOTIDE SEQUENCE</scope>
    <source>
        <strain evidence="2">DSM 21036</strain>
    </source>
</reference>
<dbReference type="InterPro" id="IPR041916">
    <property type="entry name" value="Anti_sigma_zinc_sf"/>
</dbReference>
<proteinExistence type="predicted"/>
<feature type="transmembrane region" description="Helical" evidence="1">
    <location>
        <begin position="118"/>
        <end position="138"/>
    </location>
</feature>
<evidence type="ECO:0000256" key="1">
    <source>
        <dbReference type="SAM" id="Phobius"/>
    </source>
</evidence>
<sequence>MSTHLEHDWLVRYARGELDQARSFSVEAHLPACGDCRAAVAGLVDTTRMARTWDAIEDAIDVPPRTFVERALVRAGVGEPTARLLAVTPALRLSWLAAIAIVLTLAVVSARARGEEGVMVFLLVAPLLPLAGVAAAYGPLVDPAFELTLAAPLGSFRLLVLRALAVVAVTALIAAGAALALPGLDWTVAAWLLPSLGLTLAGLGLATSIGPAVSSLLVAGTWVFVVLGAWQASGDPLSAFGDAGQLTSLAVGVAGLAAVLARRDNFDIRSHE</sequence>
<accession>A0A9X3MPL1</accession>
<dbReference type="Gene3D" id="1.10.10.1320">
    <property type="entry name" value="Anti-sigma factor, zinc-finger domain"/>
    <property type="match status" value="1"/>
</dbReference>
<gene>
    <name evidence="2" type="ORF">OM076_04440</name>
</gene>
<name>A0A9X3MPL1_9ACTN</name>
<keyword evidence="1" id="KW-1133">Transmembrane helix</keyword>
<feature type="transmembrane region" description="Helical" evidence="1">
    <location>
        <begin position="159"/>
        <end position="180"/>
    </location>
</feature>
<dbReference type="Proteomes" id="UP001149140">
    <property type="component" value="Unassembled WGS sequence"/>
</dbReference>
<evidence type="ECO:0000313" key="2">
    <source>
        <dbReference type="EMBL" id="MDA0159502.1"/>
    </source>
</evidence>
<keyword evidence="1" id="KW-0472">Membrane</keyword>
<feature type="transmembrane region" description="Helical" evidence="1">
    <location>
        <begin position="243"/>
        <end position="261"/>
    </location>
</feature>
<keyword evidence="3" id="KW-1185">Reference proteome</keyword>